<name>A0AAF0BL23_9PROT</name>
<feature type="transmembrane region" description="Helical" evidence="6">
    <location>
        <begin position="12"/>
        <end position="30"/>
    </location>
</feature>
<organism evidence="7 8">
    <name type="scientific">Gimibacter soli</name>
    <dbReference type="NCBI Taxonomy" id="3024400"/>
    <lineage>
        <taxon>Bacteria</taxon>
        <taxon>Pseudomonadati</taxon>
        <taxon>Pseudomonadota</taxon>
        <taxon>Alphaproteobacteria</taxon>
        <taxon>Kordiimonadales</taxon>
        <taxon>Temperatibacteraceae</taxon>
        <taxon>Gimibacter</taxon>
    </lineage>
</organism>
<dbReference type="Pfam" id="PF01810">
    <property type="entry name" value="LysE"/>
    <property type="match status" value="1"/>
</dbReference>
<feature type="transmembrane region" description="Helical" evidence="6">
    <location>
        <begin position="71"/>
        <end position="89"/>
    </location>
</feature>
<comment type="subcellular location">
    <subcellularLocation>
        <location evidence="1">Cell membrane</location>
        <topology evidence="1">Multi-pass membrane protein</topology>
    </subcellularLocation>
</comment>
<evidence type="ECO:0000256" key="5">
    <source>
        <dbReference type="ARBA" id="ARBA00023136"/>
    </source>
</evidence>
<dbReference type="GO" id="GO:0005886">
    <property type="term" value="C:plasma membrane"/>
    <property type="evidence" value="ECO:0007669"/>
    <property type="project" value="UniProtKB-SubCell"/>
</dbReference>
<accession>A0AAF0BL23</accession>
<dbReference type="PANTHER" id="PTHR30086">
    <property type="entry name" value="ARGININE EXPORTER PROTEIN ARGO"/>
    <property type="match status" value="1"/>
</dbReference>
<gene>
    <name evidence="7" type="ORF">PH603_13895</name>
</gene>
<keyword evidence="5 6" id="KW-0472">Membrane</keyword>
<evidence type="ECO:0000256" key="1">
    <source>
        <dbReference type="ARBA" id="ARBA00004651"/>
    </source>
</evidence>
<proteinExistence type="predicted"/>
<dbReference type="InterPro" id="IPR001123">
    <property type="entry name" value="LeuE-type"/>
</dbReference>
<feature type="transmembrane region" description="Helical" evidence="6">
    <location>
        <begin position="184"/>
        <end position="205"/>
    </location>
</feature>
<evidence type="ECO:0000256" key="3">
    <source>
        <dbReference type="ARBA" id="ARBA00022692"/>
    </source>
</evidence>
<evidence type="ECO:0000313" key="7">
    <source>
        <dbReference type="EMBL" id="WCL53627.1"/>
    </source>
</evidence>
<keyword evidence="4 6" id="KW-1133">Transmembrane helix</keyword>
<dbReference type="GO" id="GO:0015171">
    <property type="term" value="F:amino acid transmembrane transporter activity"/>
    <property type="evidence" value="ECO:0007669"/>
    <property type="project" value="TreeGrafter"/>
</dbReference>
<dbReference type="KEGG" id="gso:PH603_13895"/>
<evidence type="ECO:0000256" key="4">
    <source>
        <dbReference type="ARBA" id="ARBA00022989"/>
    </source>
</evidence>
<feature type="transmembrane region" description="Helical" evidence="6">
    <location>
        <begin position="110"/>
        <end position="129"/>
    </location>
</feature>
<feature type="transmembrane region" description="Helical" evidence="6">
    <location>
        <begin position="149"/>
        <end position="172"/>
    </location>
</feature>
<keyword evidence="8" id="KW-1185">Reference proteome</keyword>
<dbReference type="Proteomes" id="UP001217500">
    <property type="component" value="Chromosome"/>
</dbReference>
<evidence type="ECO:0000256" key="6">
    <source>
        <dbReference type="SAM" id="Phobius"/>
    </source>
</evidence>
<protein>
    <submittedName>
        <fullName evidence="7">LysE/ArgO family amino acid transporter</fullName>
    </submittedName>
</protein>
<dbReference type="EMBL" id="CP116805">
    <property type="protein sequence ID" value="WCL53627.1"/>
    <property type="molecule type" value="Genomic_DNA"/>
</dbReference>
<sequence>MTDIFSTFANGFAITAALIMAIGAQNMFVLRQGLQREHVGPIVLFCVVSDGILISAGVAGMGAALELVPGLSLFLSLGGACFLGWYGAVAFRRAATSSSMQVAGGGGKTLVAALAGAAGFTFLNPHVYLDTVLLMGAVSSTIAEQLRPVFVAGALTASVIWFTALGFGARFLSPLFARPAAWKILDILVGTMMVTMAIGLLVHAFDLA</sequence>
<dbReference type="PANTHER" id="PTHR30086:SF20">
    <property type="entry name" value="ARGININE EXPORTER PROTEIN ARGO-RELATED"/>
    <property type="match status" value="1"/>
</dbReference>
<dbReference type="AlphaFoldDB" id="A0AAF0BL23"/>
<keyword evidence="3 6" id="KW-0812">Transmembrane</keyword>
<evidence type="ECO:0000256" key="2">
    <source>
        <dbReference type="ARBA" id="ARBA00022475"/>
    </source>
</evidence>
<keyword evidence="2" id="KW-1003">Cell membrane</keyword>
<reference evidence="7" key="1">
    <citation type="submission" date="2023-01" db="EMBL/GenBank/DDBJ databases">
        <title>The genome sequence of Kordiimonadaceae bacterium 6D33.</title>
        <authorList>
            <person name="Liu Y."/>
        </authorList>
    </citation>
    <scope>NUCLEOTIDE SEQUENCE</scope>
    <source>
        <strain evidence="7">6D33</strain>
    </source>
</reference>
<dbReference type="RefSeq" id="WP_289503139.1">
    <property type="nucleotide sequence ID" value="NZ_CP116805.1"/>
</dbReference>
<feature type="transmembrane region" description="Helical" evidence="6">
    <location>
        <begin position="42"/>
        <end position="65"/>
    </location>
</feature>
<evidence type="ECO:0000313" key="8">
    <source>
        <dbReference type="Proteomes" id="UP001217500"/>
    </source>
</evidence>